<organism evidence="10 11">
    <name type="scientific">Rhynocoris fuscipes</name>
    <dbReference type="NCBI Taxonomy" id="488301"/>
    <lineage>
        <taxon>Eukaryota</taxon>
        <taxon>Metazoa</taxon>
        <taxon>Ecdysozoa</taxon>
        <taxon>Arthropoda</taxon>
        <taxon>Hexapoda</taxon>
        <taxon>Insecta</taxon>
        <taxon>Pterygota</taxon>
        <taxon>Neoptera</taxon>
        <taxon>Paraneoptera</taxon>
        <taxon>Hemiptera</taxon>
        <taxon>Heteroptera</taxon>
        <taxon>Panheteroptera</taxon>
        <taxon>Cimicomorpha</taxon>
        <taxon>Reduviidae</taxon>
        <taxon>Harpactorinae</taxon>
        <taxon>Harpactorini</taxon>
        <taxon>Rhynocoris</taxon>
    </lineage>
</organism>
<evidence type="ECO:0000256" key="8">
    <source>
        <dbReference type="SAM" id="MobiDB-lite"/>
    </source>
</evidence>
<dbReference type="GO" id="GO:0097504">
    <property type="term" value="C:Gemini of Cajal bodies"/>
    <property type="evidence" value="ECO:0007669"/>
    <property type="project" value="UniProtKB-SubCell"/>
</dbReference>
<dbReference type="CDD" id="cd22852">
    <property type="entry name" value="SMN_C"/>
    <property type="match status" value="1"/>
</dbReference>
<keyword evidence="6" id="KW-0539">Nucleus</keyword>
<evidence type="ECO:0000256" key="6">
    <source>
        <dbReference type="ARBA" id="ARBA00023242"/>
    </source>
</evidence>
<keyword evidence="11" id="KW-1185">Reference proteome</keyword>
<dbReference type="PANTHER" id="PTHR39267:SF1">
    <property type="entry name" value="SURVIVAL MOTOR NEURON PROTEIN"/>
    <property type="match status" value="1"/>
</dbReference>
<accession>A0AAW1D5W3</accession>
<protein>
    <recommendedName>
        <fullName evidence="9">Tudor domain-containing protein</fullName>
    </recommendedName>
</protein>
<name>A0AAW1D5W3_9HEMI</name>
<evidence type="ECO:0000313" key="11">
    <source>
        <dbReference type="Proteomes" id="UP001461498"/>
    </source>
</evidence>
<evidence type="ECO:0000256" key="5">
    <source>
        <dbReference type="ARBA" id="ARBA00023187"/>
    </source>
</evidence>
<dbReference type="Pfam" id="PF20635">
    <property type="entry name" value="SMN_YG-box"/>
    <property type="match status" value="1"/>
</dbReference>
<evidence type="ECO:0000256" key="1">
    <source>
        <dbReference type="ARBA" id="ARBA00004216"/>
    </source>
</evidence>
<sequence>MSDSVLYMRNEKMSASEDEFQENIWDDTLLIQAYNRAVNSAKEKVASKLNLENGVSQESTSPQVPASNSRIKKSKKNSPAQNNEAWTVGMFCRCTYSEDGVEYEAVVQDMNLRKGICRVKYIGYNNEEDVNISELKPSYGPEARRNQEMLVQFEANQQNTSLEAENNSESYQCREQGMIPPPPPPHVMAHFPKDESDALSAMLMAWYMSGYHTGYYQGLTKAKTNSHLKTLKRHFK</sequence>
<evidence type="ECO:0000256" key="3">
    <source>
        <dbReference type="ARBA" id="ARBA00005371"/>
    </source>
</evidence>
<dbReference type="PANTHER" id="PTHR39267">
    <property type="entry name" value="SURVIVAL MOTOR NEURON-LIKE PROTEIN 1"/>
    <property type="match status" value="1"/>
</dbReference>
<feature type="region of interest" description="Disordered" evidence="8">
    <location>
        <begin position="53"/>
        <end position="80"/>
    </location>
</feature>
<dbReference type="InterPro" id="IPR010304">
    <property type="entry name" value="SMN_Tudor"/>
</dbReference>
<dbReference type="GO" id="GO:0003723">
    <property type="term" value="F:RNA binding"/>
    <property type="evidence" value="ECO:0007669"/>
    <property type="project" value="InterPro"/>
</dbReference>
<dbReference type="InterPro" id="IPR002999">
    <property type="entry name" value="Tudor"/>
</dbReference>
<dbReference type="GO" id="GO:0015030">
    <property type="term" value="C:Cajal body"/>
    <property type="evidence" value="ECO:0007669"/>
    <property type="project" value="UniProtKB-SubCell"/>
</dbReference>
<dbReference type="InterPro" id="IPR040424">
    <property type="entry name" value="Smn1"/>
</dbReference>
<dbReference type="EMBL" id="JAPXFL010000005">
    <property type="protein sequence ID" value="KAK9506131.1"/>
    <property type="molecule type" value="Genomic_DNA"/>
</dbReference>
<feature type="domain" description="Tudor" evidence="9">
    <location>
        <begin position="85"/>
        <end position="145"/>
    </location>
</feature>
<comment type="caution">
    <text evidence="10">The sequence shown here is derived from an EMBL/GenBank/DDBJ whole genome shotgun (WGS) entry which is preliminary data.</text>
</comment>
<comment type="similarity">
    <text evidence="3">Belongs to the SMN family.</text>
</comment>
<dbReference type="PROSITE" id="PS50304">
    <property type="entry name" value="TUDOR"/>
    <property type="match status" value="1"/>
</dbReference>
<gene>
    <name evidence="10" type="ORF">O3M35_008122</name>
</gene>
<evidence type="ECO:0000313" key="10">
    <source>
        <dbReference type="EMBL" id="KAK9506131.1"/>
    </source>
</evidence>
<keyword evidence="5" id="KW-0508">mRNA splicing</keyword>
<evidence type="ECO:0000256" key="7">
    <source>
        <dbReference type="ARBA" id="ARBA00034695"/>
    </source>
</evidence>
<evidence type="ECO:0000256" key="2">
    <source>
        <dbReference type="ARBA" id="ARBA00004408"/>
    </source>
</evidence>
<proteinExistence type="inferred from homology"/>
<dbReference type="SUPFAM" id="SSF63748">
    <property type="entry name" value="Tudor/PWWP/MBT"/>
    <property type="match status" value="1"/>
</dbReference>
<evidence type="ECO:0000259" key="9">
    <source>
        <dbReference type="PROSITE" id="PS50304"/>
    </source>
</evidence>
<dbReference type="Pfam" id="PF20636">
    <property type="entry name" value="SMN_G2-BD"/>
    <property type="match status" value="1"/>
</dbReference>
<dbReference type="SMART" id="SM00333">
    <property type="entry name" value="TUDOR"/>
    <property type="match status" value="1"/>
</dbReference>
<dbReference type="Pfam" id="PF06003">
    <property type="entry name" value="SMN_Tudor"/>
    <property type="match status" value="1"/>
</dbReference>
<evidence type="ECO:0000256" key="4">
    <source>
        <dbReference type="ARBA" id="ARBA00022664"/>
    </source>
</evidence>
<dbReference type="Gene3D" id="2.30.30.140">
    <property type="match status" value="1"/>
</dbReference>
<dbReference type="InterPro" id="IPR047313">
    <property type="entry name" value="SMN_C"/>
</dbReference>
<reference evidence="10 11" key="1">
    <citation type="submission" date="2022-12" db="EMBL/GenBank/DDBJ databases">
        <title>Chromosome-level genome assembly of true bugs.</title>
        <authorList>
            <person name="Ma L."/>
            <person name="Li H."/>
        </authorList>
    </citation>
    <scope>NUCLEOTIDE SEQUENCE [LARGE SCALE GENOMIC DNA]</scope>
    <source>
        <strain evidence="10">Lab_2022b</strain>
    </source>
</reference>
<dbReference type="InterPro" id="IPR049481">
    <property type="entry name" value="SMN_G2-BD"/>
</dbReference>
<feature type="compositionally biased region" description="Polar residues" evidence="8">
    <location>
        <begin position="53"/>
        <end position="66"/>
    </location>
</feature>
<dbReference type="GO" id="GO:0030018">
    <property type="term" value="C:Z disc"/>
    <property type="evidence" value="ECO:0007669"/>
    <property type="project" value="UniProtKB-SubCell"/>
</dbReference>
<dbReference type="GO" id="GO:0008380">
    <property type="term" value="P:RNA splicing"/>
    <property type="evidence" value="ECO:0007669"/>
    <property type="project" value="UniProtKB-KW"/>
</dbReference>
<dbReference type="GO" id="GO:0006397">
    <property type="term" value="P:mRNA processing"/>
    <property type="evidence" value="ECO:0007669"/>
    <property type="project" value="UniProtKB-KW"/>
</dbReference>
<dbReference type="Gene3D" id="3.40.190.10">
    <property type="entry name" value="Periplasmic binding protein-like II"/>
    <property type="match status" value="1"/>
</dbReference>
<dbReference type="AlphaFoldDB" id="A0AAW1D5W3"/>
<comment type="subcellular location">
    <subcellularLocation>
        <location evidence="1">Cytoplasm</location>
        <location evidence="1">Myofibril</location>
        <location evidence="1">Sarcomere</location>
        <location evidence="1">Z line</location>
    </subcellularLocation>
    <subcellularLocation>
        <location evidence="2">Nucleus</location>
        <location evidence="2">Cajal body</location>
    </subcellularLocation>
    <subcellularLocation>
        <location evidence="7">Nucleus</location>
        <location evidence="7">Gem</location>
    </subcellularLocation>
</comment>
<dbReference type="Proteomes" id="UP001461498">
    <property type="component" value="Unassembled WGS sequence"/>
</dbReference>
<keyword evidence="4" id="KW-0507">mRNA processing</keyword>